<proteinExistence type="predicted"/>
<feature type="transmembrane region" description="Helical" evidence="6">
    <location>
        <begin position="116"/>
        <end position="138"/>
    </location>
</feature>
<dbReference type="InterPro" id="IPR050833">
    <property type="entry name" value="Poly_Biosynth_Transport"/>
</dbReference>
<sequence>MLKELFKGSAIYGVAPFVPKILTVLLLPILTLYLTSTDYGIIGTITSVVFAVQALQDLGLRSLLPNYFYKCQSQYKLMWREVYGFLSIWMIFFAIVQAVLLYFFIPKEAEDNRWLIIILGNFSSVFFGPTATIGQLYYQLNLKPTPVAWRIVMSGVITIIVNFVCVVVFRWGYMGAYVGGFAGTFLTNLTYWPAVNRHLGLSPIYNFKWRTIIRLLKVSIPTIPHYYSAYLMNSSNVLAMNYHHKPQTEIGHLTMSQSIFSMFDTVMGAISQVWSPMSYQFIHDKNTSEMKRILYVYIMMAYTLTFLYSLWSREIYDILISNDEIAATYKYSIILVMALNYRPLYVYCIDYFFYHEHTVQMLGITFMAGIISFVFYFTMIPYMGIYAALIGFYLGCLYMGYCGYFYPFYHRMSIYDVKWYLFLLLQLLMTVLAFYLVDYSIIFKILISTVFLSVIGYLFLSRVKSYAIKIY</sequence>
<evidence type="ECO:0000256" key="1">
    <source>
        <dbReference type="ARBA" id="ARBA00004651"/>
    </source>
</evidence>
<accession>A0A1H4ES96</accession>
<dbReference type="InterPro" id="IPR002797">
    <property type="entry name" value="Polysacc_synth"/>
</dbReference>
<dbReference type="EMBL" id="FNRF01000006">
    <property type="protein sequence ID" value="SEA87816.1"/>
    <property type="molecule type" value="Genomic_DNA"/>
</dbReference>
<feature type="transmembrane region" description="Helical" evidence="6">
    <location>
        <begin position="442"/>
        <end position="460"/>
    </location>
</feature>
<dbReference type="OrthoDB" id="1495589at2"/>
<feature type="transmembrane region" description="Helical" evidence="6">
    <location>
        <begin position="175"/>
        <end position="194"/>
    </location>
</feature>
<evidence type="ECO:0000256" key="3">
    <source>
        <dbReference type="ARBA" id="ARBA00022692"/>
    </source>
</evidence>
<feature type="transmembrane region" description="Helical" evidence="6">
    <location>
        <begin position="215"/>
        <end position="233"/>
    </location>
</feature>
<keyword evidence="5 6" id="KW-0472">Membrane</keyword>
<feature type="transmembrane region" description="Helical" evidence="6">
    <location>
        <begin position="331"/>
        <end position="354"/>
    </location>
</feature>
<name>A0A1H4ES96_XYLRU</name>
<feature type="transmembrane region" description="Helical" evidence="6">
    <location>
        <begin position="361"/>
        <end position="379"/>
    </location>
</feature>
<feature type="transmembrane region" description="Helical" evidence="6">
    <location>
        <begin position="39"/>
        <end position="60"/>
    </location>
</feature>
<dbReference type="PANTHER" id="PTHR30250:SF11">
    <property type="entry name" value="O-ANTIGEN TRANSPORTER-RELATED"/>
    <property type="match status" value="1"/>
</dbReference>
<gene>
    <name evidence="7" type="ORF">SAMN05216462_2924</name>
</gene>
<reference evidence="7 8" key="1">
    <citation type="submission" date="2016-10" db="EMBL/GenBank/DDBJ databases">
        <authorList>
            <person name="de Groot N.N."/>
        </authorList>
    </citation>
    <scope>NUCLEOTIDE SEQUENCE [LARGE SCALE GENOMIC DNA]</scope>
    <source>
        <strain evidence="7 8">D31d</strain>
    </source>
</reference>
<evidence type="ECO:0000313" key="8">
    <source>
        <dbReference type="Proteomes" id="UP000182257"/>
    </source>
</evidence>
<keyword evidence="4 6" id="KW-1133">Transmembrane helix</keyword>
<evidence type="ECO:0000256" key="6">
    <source>
        <dbReference type="SAM" id="Phobius"/>
    </source>
</evidence>
<feature type="transmembrane region" description="Helical" evidence="6">
    <location>
        <begin position="294"/>
        <end position="311"/>
    </location>
</feature>
<dbReference type="PANTHER" id="PTHR30250">
    <property type="entry name" value="PST FAMILY PREDICTED COLANIC ACID TRANSPORTER"/>
    <property type="match status" value="1"/>
</dbReference>
<evidence type="ECO:0000256" key="2">
    <source>
        <dbReference type="ARBA" id="ARBA00022475"/>
    </source>
</evidence>
<dbReference type="RefSeq" id="WP_074762138.1">
    <property type="nucleotide sequence ID" value="NZ_FNRF01000006.1"/>
</dbReference>
<dbReference type="GO" id="GO:0005886">
    <property type="term" value="C:plasma membrane"/>
    <property type="evidence" value="ECO:0007669"/>
    <property type="project" value="UniProtKB-SubCell"/>
</dbReference>
<evidence type="ECO:0000256" key="5">
    <source>
        <dbReference type="ARBA" id="ARBA00023136"/>
    </source>
</evidence>
<evidence type="ECO:0000256" key="4">
    <source>
        <dbReference type="ARBA" id="ARBA00022989"/>
    </source>
</evidence>
<feature type="transmembrane region" description="Helical" evidence="6">
    <location>
        <begin position="81"/>
        <end position="104"/>
    </location>
</feature>
<evidence type="ECO:0000313" key="7">
    <source>
        <dbReference type="EMBL" id="SEA87816.1"/>
    </source>
</evidence>
<feature type="transmembrane region" description="Helical" evidence="6">
    <location>
        <begin position="12"/>
        <end position="33"/>
    </location>
</feature>
<organism evidence="7 8">
    <name type="scientific">Xylanibacter ruminicola</name>
    <name type="common">Prevotella ruminicola</name>
    <dbReference type="NCBI Taxonomy" id="839"/>
    <lineage>
        <taxon>Bacteria</taxon>
        <taxon>Pseudomonadati</taxon>
        <taxon>Bacteroidota</taxon>
        <taxon>Bacteroidia</taxon>
        <taxon>Bacteroidales</taxon>
        <taxon>Prevotellaceae</taxon>
        <taxon>Xylanibacter</taxon>
    </lineage>
</organism>
<feature type="transmembrane region" description="Helical" evidence="6">
    <location>
        <begin position="385"/>
        <end position="407"/>
    </location>
</feature>
<keyword evidence="3 6" id="KW-0812">Transmembrane</keyword>
<comment type="subcellular location">
    <subcellularLocation>
        <location evidence="1">Cell membrane</location>
        <topology evidence="1">Multi-pass membrane protein</topology>
    </subcellularLocation>
</comment>
<feature type="transmembrane region" description="Helical" evidence="6">
    <location>
        <begin position="147"/>
        <end position="169"/>
    </location>
</feature>
<keyword evidence="2" id="KW-1003">Cell membrane</keyword>
<dbReference type="Proteomes" id="UP000182257">
    <property type="component" value="Unassembled WGS sequence"/>
</dbReference>
<feature type="transmembrane region" description="Helical" evidence="6">
    <location>
        <begin position="419"/>
        <end position="436"/>
    </location>
</feature>
<dbReference type="Pfam" id="PF01943">
    <property type="entry name" value="Polysacc_synt"/>
    <property type="match status" value="1"/>
</dbReference>
<dbReference type="AlphaFoldDB" id="A0A1H4ES96"/>
<protein>
    <submittedName>
        <fullName evidence="7">Membrane protein involved in the export of O-antigen and teichoic acid</fullName>
    </submittedName>
</protein>